<reference evidence="1 2" key="1">
    <citation type="journal article" date="2018" name="Front. Plant Sci.">
        <title>Red Clover (Trifolium pratense) and Zigzag Clover (T. medium) - A Picture of Genomic Similarities and Differences.</title>
        <authorList>
            <person name="Dluhosova J."/>
            <person name="Istvanek J."/>
            <person name="Nedelnik J."/>
            <person name="Repkova J."/>
        </authorList>
    </citation>
    <scope>NUCLEOTIDE SEQUENCE [LARGE SCALE GENOMIC DNA]</scope>
    <source>
        <strain evidence="2">cv. 10/8</strain>
        <tissue evidence="1">Leaf</tissue>
    </source>
</reference>
<keyword evidence="2" id="KW-1185">Reference proteome</keyword>
<accession>A0A392QS46</accession>
<protein>
    <submittedName>
        <fullName evidence="1">Heat-shock protein</fullName>
    </submittedName>
</protein>
<dbReference type="Proteomes" id="UP000265520">
    <property type="component" value="Unassembled WGS sequence"/>
</dbReference>
<dbReference type="InterPro" id="IPR012337">
    <property type="entry name" value="RNaseH-like_sf"/>
</dbReference>
<dbReference type="EMBL" id="LXQA010151151">
    <property type="protein sequence ID" value="MCI26075.1"/>
    <property type="molecule type" value="Genomic_DNA"/>
</dbReference>
<dbReference type="AlphaFoldDB" id="A0A392QS46"/>
<evidence type="ECO:0000313" key="1">
    <source>
        <dbReference type="EMBL" id="MCI26075.1"/>
    </source>
</evidence>
<dbReference type="SUPFAM" id="SSF53098">
    <property type="entry name" value="Ribonuclease H-like"/>
    <property type="match status" value="1"/>
</dbReference>
<feature type="non-terminal residue" evidence="1">
    <location>
        <position position="98"/>
    </location>
</feature>
<evidence type="ECO:0000313" key="2">
    <source>
        <dbReference type="Proteomes" id="UP000265520"/>
    </source>
</evidence>
<organism evidence="1 2">
    <name type="scientific">Trifolium medium</name>
    <dbReference type="NCBI Taxonomy" id="97028"/>
    <lineage>
        <taxon>Eukaryota</taxon>
        <taxon>Viridiplantae</taxon>
        <taxon>Streptophyta</taxon>
        <taxon>Embryophyta</taxon>
        <taxon>Tracheophyta</taxon>
        <taxon>Spermatophyta</taxon>
        <taxon>Magnoliopsida</taxon>
        <taxon>eudicotyledons</taxon>
        <taxon>Gunneridae</taxon>
        <taxon>Pentapetalae</taxon>
        <taxon>rosids</taxon>
        <taxon>fabids</taxon>
        <taxon>Fabales</taxon>
        <taxon>Fabaceae</taxon>
        <taxon>Papilionoideae</taxon>
        <taxon>50 kb inversion clade</taxon>
        <taxon>NPAAA clade</taxon>
        <taxon>Hologalegina</taxon>
        <taxon>IRL clade</taxon>
        <taxon>Trifolieae</taxon>
        <taxon>Trifolium</taxon>
    </lineage>
</organism>
<sequence>MHLSLTCFPVAIQLGRTEEQILVLANASIIHIFHTIWMHSCEAAPLTRITACGELMAMILAFELARQHSWYNIWLESDSKVALGAFKNHDIVPWILRN</sequence>
<name>A0A392QS46_9FABA</name>
<comment type="caution">
    <text evidence="1">The sequence shown here is derived from an EMBL/GenBank/DDBJ whole genome shotgun (WGS) entry which is preliminary data.</text>
</comment>
<proteinExistence type="predicted"/>